<protein>
    <recommendedName>
        <fullName evidence="5">Antitoxin</fullName>
    </recommendedName>
</protein>
<keyword evidence="2" id="KW-0175">Coiled coil</keyword>
<evidence type="ECO:0000256" key="1">
    <source>
        <dbReference type="ARBA" id="ARBA00009981"/>
    </source>
</evidence>
<gene>
    <name evidence="3" type="ORF">Clopa_1553</name>
</gene>
<dbReference type="RefSeq" id="WP_015614812.1">
    <property type="nucleotide sequence ID" value="NC_021182.1"/>
</dbReference>
<name>R4K465_CLOPA</name>
<sequence>MIKEKIDNDQFVSTTDLQRYTSKVLDRKKEIFVMKNNRPFKIIISIEDYNKQIDRFENLNDKLIEAEAYIRILEESKGKVQKLSDYEVRGIKSNKPLILNENDGWE</sequence>
<reference evidence="3 4" key="1">
    <citation type="submission" date="2012-01" db="EMBL/GenBank/DDBJ databases">
        <title>Complete sequence of chromosome of Clostridium pasteurianum BC1.</title>
        <authorList>
            <consortium name="US DOE Joint Genome Institute"/>
            <person name="Lucas S."/>
            <person name="Han J."/>
            <person name="Lapidus A."/>
            <person name="Cheng J.-F."/>
            <person name="Goodwin L."/>
            <person name="Pitluck S."/>
            <person name="Peters L."/>
            <person name="Mikhailova N."/>
            <person name="Teshima H."/>
            <person name="Detter J.C."/>
            <person name="Han C."/>
            <person name="Tapia R."/>
            <person name="Land M."/>
            <person name="Hauser L."/>
            <person name="Kyrpides N."/>
            <person name="Ivanova N."/>
            <person name="Pagani I."/>
            <person name="Dunn J."/>
            <person name="Taghavi S."/>
            <person name="Francis A."/>
            <person name="van der Lelie D."/>
            <person name="Woyke T."/>
        </authorList>
    </citation>
    <scope>NUCLEOTIDE SEQUENCE [LARGE SCALE GENOMIC DNA]</scope>
    <source>
        <strain evidence="3 4">BC1</strain>
    </source>
</reference>
<dbReference type="Proteomes" id="UP000013523">
    <property type="component" value="Chromosome"/>
</dbReference>
<accession>R4K465</accession>
<evidence type="ECO:0000256" key="2">
    <source>
        <dbReference type="SAM" id="Coils"/>
    </source>
</evidence>
<dbReference type="PATRIC" id="fig|86416.3.peg.1528"/>
<keyword evidence="4" id="KW-1185">Reference proteome</keyword>
<dbReference type="OrthoDB" id="9797629at2"/>
<dbReference type="KEGG" id="cpas:Clopa_1553"/>
<comment type="similarity">
    <text evidence="1">Belongs to the phD/YefM antitoxin family.</text>
</comment>
<dbReference type="SUPFAM" id="SSF143120">
    <property type="entry name" value="YefM-like"/>
    <property type="match status" value="1"/>
</dbReference>
<evidence type="ECO:0008006" key="5">
    <source>
        <dbReference type="Google" id="ProtNLM"/>
    </source>
</evidence>
<dbReference type="InterPro" id="IPR036165">
    <property type="entry name" value="YefM-like_sf"/>
</dbReference>
<feature type="coiled-coil region" evidence="2">
    <location>
        <begin position="46"/>
        <end position="76"/>
    </location>
</feature>
<dbReference type="EMBL" id="CP003261">
    <property type="protein sequence ID" value="AGK96491.1"/>
    <property type="molecule type" value="Genomic_DNA"/>
</dbReference>
<dbReference type="HOGENOM" id="CLU_2218505_0_0_9"/>
<evidence type="ECO:0000313" key="4">
    <source>
        <dbReference type="Proteomes" id="UP000013523"/>
    </source>
</evidence>
<organism evidence="3 4">
    <name type="scientific">Clostridium pasteurianum BC1</name>
    <dbReference type="NCBI Taxonomy" id="86416"/>
    <lineage>
        <taxon>Bacteria</taxon>
        <taxon>Bacillati</taxon>
        <taxon>Bacillota</taxon>
        <taxon>Clostridia</taxon>
        <taxon>Eubacteriales</taxon>
        <taxon>Clostridiaceae</taxon>
        <taxon>Clostridium</taxon>
    </lineage>
</organism>
<dbReference type="AlphaFoldDB" id="R4K465"/>
<evidence type="ECO:0000313" key="3">
    <source>
        <dbReference type="EMBL" id="AGK96491.1"/>
    </source>
</evidence>
<proteinExistence type="inferred from homology"/>